<organism evidence="1">
    <name type="scientific">marine sediment metagenome</name>
    <dbReference type="NCBI Taxonomy" id="412755"/>
    <lineage>
        <taxon>unclassified sequences</taxon>
        <taxon>metagenomes</taxon>
        <taxon>ecological metagenomes</taxon>
    </lineage>
</organism>
<dbReference type="AlphaFoldDB" id="A0A0F9M1C8"/>
<protein>
    <recommendedName>
        <fullName evidence="2">Radical SAM core domain-containing protein</fullName>
    </recommendedName>
</protein>
<proteinExistence type="predicted"/>
<sequence>MKCSRCGHVGPDKDFIKGHRTYNGTVGRCKECRAKIGKAWRTKQDVMPKPFIPVPNMLERTRVDIGVLRLQKIVDRRLGKEPNRIESNFGIKAILKELNGPYEACFPETINHYRIVLISLTSVMDIENLIYTFERYCPETVTAKIIVGGFGVINIKLIVPYIDVAVFGRAEGQINDIINGFSFENTWRKEYDPEVTRQYQIRQPQYLLEGENSIGCRNRCSYCQYGHIRLPIGKAVKYNPGKGIHTPETDWKGLVVDKAGAYITAWDGWSETTRLRVNKNITDDDIISKLLDIGNNRDVVNTVHMKIFQITGYLWETKESVLEDIESVGLMLADIDKQITNKFVIVFLVTPFGPEPLTPMQYEPANIYIDWRGTLMGTKVYYGEHIKAFVLNLITGPFVLMKRVWINRAEIGDLDRFKAVAFNTKIKRMPERYKVPWLLENKHINPGLFGRVGGSGADYLYI</sequence>
<accession>A0A0F9M1C8</accession>
<evidence type="ECO:0000313" key="1">
    <source>
        <dbReference type="EMBL" id="KKM70440.1"/>
    </source>
</evidence>
<reference evidence="1" key="1">
    <citation type="journal article" date="2015" name="Nature">
        <title>Complex archaea that bridge the gap between prokaryotes and eukaryotes.</title>
        <authorList>
            <person name="Spang A."/>
            <person name="Saw J.H."/>
            <person name="Jorgensen S.L."/>
            <person name="Zaremba-Niedzwiedzka K."/>
            <person name="Martijn J."/>
            <person name="Lind A.E."/>
            <person name="van Eijk R."/>
            <person name="Schleper C."/>
            <person name="Guy L."/>
            <person name="Ettema T.J."/>
        </authorList>
    </citation>
    <scope>NUCLEOTIDE SEQUENCE</scope>
</reference>
<evidence type="ECO:0008006" key="2">
    <source>
        <dbReference type="Google" id="ProtNLM"/>
    </source>
</evidence>
<comment type="caution">
    <text evidence="1">The sequence shown here is derived from an EMBL/GenBank/DDBJ whole genome shotgun (WGS) entry which is preliminary data.</text>
</comment>
<dbReference type="EMBL" id="LAZR01009818">
    <property type="protein sequence ID" value="KKM70440.1"/>
    <property type="molecule type" value="Genomic_DNA"/>
</dbReference>
<name>A0A0F9M1C8_9ZZZZ</name>
<gene>
    <name evidence="1" type="ORF">LCGC14_1440760</name>
</gene>